<reference evidence="8 9" key="1">
    <citation type="journal article" date="2019" name="Fungal Biol. Biotechnol.">
        <title>Draft genome sequence of fastidious pathogen Ceratobasidium theobromae, which causes vascular-streak dieback in Theobroma cacao.</title>
        <authorList>
            <person name="Ali S.S."/>
            <person name="Asman A."/>
            <person name="Shao J."/>
            <person name="Firmansyah A.P."/>
            <person name="Susilo A.W."/>
            <person name="Rosmana A."/>
            <person name="McMahon P."/>
            <person name="Junaid M."/>
            <person name="Guest D."/>
            <person name="Kheng T.Y."/>
            <person name="Meinhardt L.W."/>
            <person name="Bailey B.A."/>
        </authorList>
    </citation>
    <scope>NUCLEOTIDE SEQUENCE [LARGE SCALE GENOMIC DNA]</scope>
    <source>
        <strain evidence="8 9">CT2</strain>
    </source>
</reference>
<keyword evidence="6" id="KW-0175">Coiled coil</keyword>
<accession>A0A5N5QHJ4</accession>
<evidence type="ECO:0000259" key="7">
    <source>
        <dbReference type="PROSITE" id="PS51230"/>
    </source>
</evidence>
<dbReference type="Pfam" id="PF03271">
    <property type="entry name" value="EB1"/>
    <property type="match status" value="1"/>
</dbReference>
<dbReference type="AlphaFoldDB" id="A0A5N5QHJ4"/>
<evidence type="ECO:0000313" key="8">
    <source>
        <dbReference type="EMBL" id="KAB5590931.1"/>
    </source>
</evidence>
<keyword evidence="2" id="KW-0963">Cytoplasm</keyword>
<dbReference type="GO" id="GO:0008017">
    <property type="term" value="F:microtubule binding"/>
    <property type="evidence" value="ECO:0007669"/>
    <property type="project" value="InterPro"/>
</dbReference>
<protein>
    <recommendedName>
        <fullName evidence="7">EB1 C-terminal domain-containing protein</fullName>
    </recommendedName>
</protein>
<name>A0A5N5QHJ4_9AGAM</name>
<dbReference type="InterPro" id="IPR036872">
    <property type="entry name" value="CH_dom_sf"/>
</dbReference>
<evidence type="ECO:0000256" key="4">
    <source>
        <dbReference type="ARBA" id="ARBA00023212"/>
    </source>
</evidence>
<proteinExistence type="predicted"/>
<dbReference type="InterPro" id="IPR027328">
    <property type="entry name" value="MAPRE"/>
</dbReference>
<evidence type="ECO:0000256" key="3">
    <source>
        <dbReference type="ARBA" id="ARBA00022701"/>
    </source>
</evidence>
<keyword evidence="9" id="KW-1185">Reference proteome</keyword>
<dbReference type="Gene3D" id="1.10.418.10">
    <property type="entry name" value="Calponin-like domain"/>
    <property type="match status" value="1"/>
</dbReference>
<feature type="coiled-coil region" evidence="6">
    <location>
        <begin position="132"/>
        <end position="159"/>
    </location>
</feature>
<comment type="subcellular location">
    <subcellularLocation>
        <location evidence="1">Cytoplasm</location>
        <location evidence="1">Cytoskeleton</location>
    </subcellularLocation>
</comment>
<keyword evidence="4" id="KW-0206">Cytoskeleton</keyword>
<evidence type="ECO:0000256" key="5">
    <source>
        <dbReference type="PROSITE-ProRule" id="PRU00576"/>
    </source>
</evidence>
<dbReference type="Proteomes" id="UP000383932">
    <property type="component" value="Unassembled WGS sequence"/>
</dbReference>
<dbReference type="Gene3D" id="1.20.5.1430">
    <property type="match status" value="1"/>
</dbReference>
<dbReference type="InterPro" id="IPR004953">
    <property type="entry name" value="EB1_C"/>
</dbReference>
<dbReference type="PROSITE" id="PS51230">
    <property type="entry name" value="EB1_C"/>
    <property type="match status" value="1"/>
</dbReference>
<dbReference type="GO" id="GO:0005874">
    <property type="term" value="C:microtubule"/>
    <property type="evidence" value="ECO:0007669"/>
    <property type="project" value="UniProtKB-KW"/>
</dbReference>
<feature type="domain" description="EB1 C-terminal" evidence="7">
    <location>
        <begin position="117"/>
        <end position="186"/>
    </location>
</feature>
<dbReference type="OrthoDB" id="2119228at2759"/>
<dbReference type="EMBL" id="SSOP01000135">
    <property type="protein sequence ID" value="KAB5590931.1"/>
    <property type="molecule type" value="Genomic_DNA"/>
</dbReference>
<keyword evidence="3 5" id="KW-0493">Microtubule</keyword>
<dbReference type="SUPFAM" id="SSF140612">
    <property type="entry name" value="EB1 dimerisation domain-like"/>
    <property type="match status" value="1"/>
</dbReference>
<evidence type="ECO:0000256" key="2">
    <source>
        <dbReference type="ARBA" id="ARBA00022490"/>
    </source>
</evidence>
<dbReference type="InterPro" id="IPR036133">
    <property type="entry name" value="EB1_C_sf"/>
</dbReference>
<gene>
    <name evidence="8" type="ORF">CTheo_5625</name>
</gene>
<comment type="caution">
    <text evidence="8">The sequence shown here is derived from an EMBL/GenBank/DDBJ whole genome shotgun (WGS) entry which is preliminary data.</text>
</comment>
<sequence length="186" mass="21198">MSASQAASAELLGWLNQLLKLNYTKVEQCGSGGAYCQIIDSIDGNFPMYRVNMNANNEYEYIANFKLLTLYFKERKIEKARFCLSCHNFEFLQWMKRYWEGNNGGNEYDAVARRGGALATDTLGSLVSAEQLKAAQDHAQKMEEERDAYYTKLREIEVLVQQEVELGDGGRGRELLNDIQKILDSI</sequence>
<evidence type="ECO:0000256" key="1">
    <source>
        <dbReference type="ARBA" id="ARBA00004245"/>
    </source>
</evidence>
<dbReference type="PANTHER" id="PTHR10623">
    <property type="entry name" value="MICROTUBULE-ASSOCIATED PROTEIN RP/EB FAMILY MEMBER"/>
    <property type="match status" value="1"/>
</dbReference>
<dbReference type="SUPFAM" id="SSF47576">
    <property type="entry name" value="Calponin-homology domain, CH-domain"/>
    <property type="match status" value="1"/>
</dbReference>
<evidence type="ECO:0000313" key="9">
    <source>
        <dbReference type="Proteomes" id="UP000383932"/>
    </source>
</evidence>
<evidence type="ECO:0000256" key="6">
    <source>
        <dbReference type="SAM" id="Coils"/>
    </source>
</evidence>
<organism evidence="8 9">
    <name type="scientific">Ceratobasidium theobromae</name>
    <dbReference type="NCBI Taxonomy" id="1582974"/>
    <lineage>
        <taxon>Eukaryota</taxon>
        <taxon>Fungi</taxon>
        <taxon>Dikarya</taxon>
        <taxon>Basidiomycota</taxon>
        <taxon>Agaricomycotina</taxon>
        <taxon>Agaricomycetes</taxon>
        <taxon>Cantharellales</taxon>
        <taxon>Ceratobasidiaceae</taxon>
        <taxon>Ceratobasidium</taxon>
    </lineage>
</organism>